<name>C6SKJ2_NEIME</name>
<evidence type="ECO:0000313" key="1">
    <source>
        <dbReference type="EMBL" id="CBA08252.1"/>
    </source>
</evidence>
<reference evidence="1" key="1">
    <citation type="journal article" date="2008" name="Proc. Natl. Acad. Sci. U.S.A.">
        <title>Whole-genome comparison of disease and carriage strains provides insights into virulence evolution in Neisseria meningitidis.</title>
        <authorList>
            <person name="Schoen C."/>
            <person name="Blom J."/>
            <person name="Claus H."/>
            <person name="Schramm-Glueck A."/>
            <person name="Brandt P."/>
            <person name="Mueller T."/>
            <person name="Goesmann A."/>
            <person name="Joseph B."/>
            <person name="Konietzny S."/>
            <person name="Kurzai O."/>
            <person name="Schmitt C."/>
            <person name="Friedrich T."/>
            <person name="Linke B."/>
            <person name="Vogel U."/>
            <person name="Frosch M."/>
        </authorList>
    </citation>
    <scope>NUCLEOTIDE SEQUENCE</scope>
    <source>
        <strain evidence="1">Alpha275</strain>
    </source>
</reference>
<accession>C6SKJ2</accession>
<protein>
    <submittedName>
        <fullName evidence="1">Uncharacterized protein</fullName>
    </submittedName>
</protein>
<gene>
    <name evidence="1" type="ORF">NMW_1463</name>
</gene>
<sequence length="48" mass="5235">MLYVSSCVLKHLQFLSETGVFKTENRMTDRCRPGAKVRHGAAGGAHAC</sequence>
<organism evidence="1">
    <name type="scientific">Neisseria meningitidis alpha275</name>
    <dbReference type="NCBI Taxonomy" id="295996"/>
    <lineage>
        <taxon>Bacteria</taxon>
        <taxon>Pseudomonadati</taxon>
        <taxon>Pseudomonadota</taxon>
        <taxon>Betaproteobacteria</taxon>
        <taxon>Neisseriales</taxon>
        <taxon>Neisseriaceae</taxon>
        <taxon>Neisseria</taxon>
    </lineage>
</organism>
<dbReference type="EMBL" id="AM889138">
    <property type="protein sequence ID" value="CBA08252.1"/>
    <property type="molecule type" value="Genomic_DNA"/>
</dbReference>
<dbReference type="AlphaFoldDB" id="C6SKJ2"/>
<proteinExistence type="predicted"/>